<dbReference type="AlphaFoldDB" id="A0A498R3J9"/>
<dbReference type="Proteomes" id="UP000277811">
    <property type="component" value="Unassembled WGS sequence"/>
</dbReference>
<evidence type="ECO:0000259" key="14">
    <source>
        <dbReference type="PROSITE" id="PS50885"/>
    </source>
</evidence>
<dbReference type="InterPro" id="IPR005467">
    <property type="entry name" value="His_kinase_dom"/>
</dbReference>
<keyword evidence="4" id="KW-1003">Cell membrane</keyword>
<evidence type="ECO:0000256" key="7">
    <source>
        <dbReference type="ARBA" id="ARBA00022692"/>
    </source>
</evidence>
<reference evidence="15 16" key="1">
    <citation type="submission" date="2018-06" db="EMBL/GenBank/DDBJ databases">
        <authorList>
            <person name="Strepis N."/>
        </authorList>
    </citation>
    <scope>NUCLEOTIDE SEQUENCE [LARGE SCALE GENOMIC DNA]</scope>
    <source>
        <strain evidence="15">LUCI</strain>
    </source>
</reference>
<name>A0A498R3J9_9FIRM</name>
<feature type="domain" description="HAMP" evidence="14">
    <location>
        <begin position="353"/>
        <end position="396"/>
    </location>
</feature>
<dbReference type="PANTHER" id="PTHR34220:SF7">
    <property type="entry name" value="SENSOR HISTIDINE KINASE YPDA"/>
    <property type="match status" value="1"/>
</dbReference>
<keyword evidence="5" id="KW-0597">Phosphoprotein</keyword>
<evidence type="ECO:0000256" key="6">
    <source>
        <dbReference type="ARBA" id="ARBA00022679"/>
    </source>
</evidence>
<dbReference type="InterPro" id="IPR003594">
    <property type="entry name" value="HATPase_dom"/>
</dbReference>
<dbReference type="CDD" id="cd06225">
    <property type="entry name" value="HAMP"/>
    <property type="match status" value="1"/>
</dbReference>
<feature type="transmembrane region" description="Helical" evidence="12">
    <location>
        <begin position="323"/>
        <end position="342"/>
    </location>
</feature>
<dbReference type="EC" id="2.7.13.3" evidence="3"/>
<feature type="domain" description="Histidine kinase" evidence="13">
    <location>
        <begin position="513"/>
        <end position="614"/>
    </location>
</feature>
<dbReference type="OrthoDB" id="9809348at2"/>
<evidence type="ECO:0000313" key="15">
    <source>
        <dbReference type="EMBL" id="VBB05735.1"/>
    </source>
</evidence>
<dbReference type="GO" id="GO:0000155">
    <property type="term" value="F:phosphorelay sensor kinase activity"/>
    <property type="evidence" value="ECO:0007669"/>
    <property type="project" value="InterPro"/>
</dbReference>
<evidence type="ECO:0000259" key="13">
    <source>
        <dbReference type="PROSITE" id="PS50109"/>
    </source>
</evidence>
<evidence type="ECO:0000256" key="10">
    <source>
        <dbReference type="ARBA" id="ARBA00023012"/>
    </source>
</evidence>
<organism evidence="15 16">
    <name type="scientific">Lucifera butyrica</name>
    <dbReference type="NCBI Taxonomy" id="1351585"/>
    <lineage>
        <taxon>Bacteria</taxon>
        <taxon>Bacillati</taxon>
        <taxon>Bacillota</taxon>
        <taxon>Negativicutes</taxon>
        <taxon>Veillonellales</taxon>
        <taxon>Veillonellaceae</taxon>
        <taxon>Lucifera</taxon>
    </lineage>
</organism>
<dbReference type="Gene3D" id="3.30.565.10">
    <property type="entry name" value="Histidine kinase-like ATPase, C-terminal domain"/>
    <property type="match status" value="1"/>
</dbReference>
<dbReference type="InterPro" id="IPR036890">
    <property type="entry name" value="HATPase_C_sf"/>
</dbReference>
<keyword evidence="6" id="KW-0808">Transferase</keyword>
<dbReference type="InterPro" id="IPR010559">
    <property type="entry name" value="Sig_transdc_His_kin_internal"/>
</dbReference>
<evidence type="ECO:0000256" key="1">
    <source>
        <dbReference type="ARBA" id="ARBA00000085"/>
    </source>
</evidence>
<comment type="catalytic activity">
    <reaction evidence="1">
        <text>ATP + protein L-histidine = ADP + protein N-phospho-L-histidine.</text>
        <dbReference type="EC" id="2.7.13.3"/>
    </reaction>
</comment>
<evidence type="ECO:0000256" key="3">
    <source>
        <dbReference type="ARBA" id="ARBA00012438"/>
    </source>
</evidence>
<comment type="subcellular location">
    <subcellularLocation>
        <location evidence="2">Cell membrane</location>
        <topology evidence="2">Multi-pass membrane protein</topology>
    </subcellularLocation>
</comment>
<dbReference type="Pfam" id="PF02743">
    <property type="entry name" value="dCache_1"/>
    <property type="match status" value="1"/>
</dbReference>
<dbReference type="GO" id="GO:0005886">
    <property type="term" value="C:plasma membrane"/>
    <property type="evidence" value="ECO:0007669"/>
    <property type="project" value="UniProtKB-SubCell"/>
</dbReference>
<keyword evidence="11 12" id="KW-0472">Membrane</keyword>
<dbReference type="EMBL" id="UPPP01000058">
    <property type="protein sequence ID" value="VBB05735.1"/>
    <property type="molecule type" value="Genomic_DNA"/>
</dbReference>
<keyword evidence="10" id="KW-0902">Two-component regulatory system</keyword>
<evidence type="ECO:0000256" key="2">
    <source>
        <dbReference type="ARBA" id="ARBA00004651"/>
    </source>
</evidence>
<proteinExistence type="predicted"/>
<feature type="transmembrane region" description="Helical" evidence="12">
    <location>
        <begin position="21"/>
        <end position="43"/>
    </location>
</feature>
<sequence>MIWRKVREAANFRRYSLRVKLLIMFVILSILPIALIQTISYNLSRYYLEKKINMLTDINLFHIETSIESNISSYEETAYRIAVDNSVIHDMEMFNTGNDFEKAASISKIRDDFVSYALARDEIRAITFVNEELKSAFYDKRNNSAYNSLWDCFDIAEKRKIYSKIMESNSIVILPTSSIFTPAGKEFAFHIGLRVRNLKTREELGIIILSVDERHLESICNIEQSQTGSNNKVNIYSFVIDNNGKIISFQDERYIGTYIQEYMYQGSRYAKINPLGFIIRQIPQLVGKNVIINDTPIKGTDWRVITIVDKDSMFYEVNILRDVTLAISILVILISVTLIILFTNRFHESVQCIVNGMKAAKKGDFGVRIMLATQDELAFIGNEFNEMVARINKLVIDIKQKSVYIYEISNKRREAELKALVAQVNPHFLYNTLDCINWMALRKEEYEISNMLSNLAQILRYSIGNVNKQVEINNEIEWLKKYIYLQQVRFNNSFVLTLDIDEALLECKIYKLLLQPLVENAIIHGFKGFDSGRELYIGMERQPENKLRITVGDNGAGIPQDKLEQILKQELEDNIGISNVWNRLKIYYGEEAGLDVMSEEGKGTRVILTIPLVN</sequence>
<dbReference type="PROSITE" id="PS50885">
    <property type="entry name" value="HAMP"/>
    <property type="match status" value="1"/>
</dbReference>
<keyword evidence="9 12" id="KW-1133">Transmembrane helix</keyword>
<keyword evidence="8 15" id="KW-0418">Kinase</keyword>
<gene>
    <name evidence="15" type="ORF">LUCI_0946</name>
</gene>
<evidence type="ECO:0000256" key="9">
    <source>
        <dbReference type="ARBA" id="ARBA00022989"/>
    </source>
</evidence>
<dbReference type="InterPro" id="IPR033479">
    <property type="entry name" value="dCache_1"/>
</dbReference>
<dbReference type="InterPro" id="IPR050640">
    <property type="entry name" value="Bact_2-comp_sensor_kinase"/>
</dbReference>
<dbReference type="InterPro" id="IPR003660">
    <property type="entry name" value="HAMP_dom"/>
</dbReference>
<keyword evidence="7 12" id="KW-0812">Transmembrane</keyword>
<dbReference type="Pfam" id="PF02518">
    <property type="entry name" value="HATPase_c"/>
    <property type="match status" value="1"/>
</dbReference>
<dbReference type="SUPFAM" id="SSF55874">
    <property type="entry name" value="ATPase domain of HSP90 chaperone/DNA topoisomerase II/histidine kinase"/>
    <property type="match status" value="1"/>
</dbReference>
<evidence type="ECO:0000256" key="4">
    <source>
        <dbReference type="ARBA" id="ARBA00022475"/>
    </source>
</evidence>
<evidence type="ECO:0000256" key="8">
    <source>
        <dbReference type="ARBA" id="ARBA00022777"/>
    </source>
</evidence>
<dbReference type="Gene3D" id="3.30.450.20">
    <property type="entry name" value="PAS domain"/>
    <property type="match status" value="1"/>
</dbReference>
<dbReference type="PROSITE" id="PS50109">
    <property type="entry name" value="HIS_KIN"/>
    <property type="match status" value="1"/>
</dbReference>
<dbReference type="PANTHER" id="PTHR34220">
    <property type="entry name" value="SENSOR HISTIDINE KINASE YPDA"/>
    <property type="match status" value="1"/>
</dbReference>
<keyword evidence="16" id="KW-1185">Reference proteome</keyword>
<evidence type="ECO:0000256" key="5">
    <source>
        <dbReference type="ARBA" id="ARBA00022553"/>
    </source>
</evidence>
<evidence type="ECO:0000256" key="12">
    <source>
        <dbReference type="SAM" id="Phobius"/>
    </source>
</evidence>
<dbReference type="Pfam" id="PF06580">
    <property type="entry name" value="His_kinase"/>
    <property type="match status" value="1"/>
</dbReference>
<evidence type="ECO:0000313" key="16">
    <source>
        <dbReference type="Proteomes" id="UP000277811"/>
    </source>
</evidence>
<accession>A0A498R3J9</accession>
<evidence type="ECO:0000256" key="11">
    <source>
        <dbReference type="ARBA" id="ARBA00023136"/>
    </source>
</evidence>
<protein>
    <recommendedName>
        <fullName evidence="3">histidine kinase</fullName>
        <ecNumber evidence="3">2.7.13.3</ecNumber>
    </recommendedName>
</protein>